<feature type="compositionally biased region" description="Low complexity" evidence="2">
    <location>
        <begin position="7"/>
        <end position="30"/>
    </location>
</feature>
<reference evidence="3" key="1">
    <citation type="journal article" date="2021" name="Proc. Natl. Acad. Sci. U.S.A.">
        <title>A Catalog of Tens of Thousands of Viruses from Human Metagenomes Reveals Hidden Associations with Chronic Diseases.</title>
        <authorList>
            <person name="Tisza M.J."/>
            <person name="Buck C.B."/>
        </authorList>
    </citation>
    <scope>NUCLEOTIDE SEQUENCE</scope>
    <source>
        <strain evidence="3">CtdRZ1</strain>
    </source>
</reference>
<evidence type="ECO:0000256" key="1">
    <source>
        <dbReference type="SAM" id="Coils"/>
    </source>
</evidence>
<evidence type="ECO:0008006" key="4">
    <source>
        <dbReference type="Google" id="ProtNLM"/>
    </source>
</evidence>
<feature type="coiled-coil region" evidence="1">
    <location>
        <begin position="42"/>
        <end position="69"/>
    </location>
</feature>
<evidence type="ECO:0000256" key="2">
    <source>
        <dbReference type="SAM" id="MobiDB-lite"/>
    </source>
</evidence>
<keyword evidence="1" id="KW-0175">Coiled coil</keyword>
<feature type="region of interest" description="Disordered" evidence="2">
    <location>
        <begin position="1"/>
        <end position="30"/>
    </location>
</feature>
<accession>A0A8S5QM25</accession>
<proteinExistence type="predicted"/>
<name>A0A8S5QM25_9CAUD</name>
<dbReference type="EMBL" id="BK015680">
    <property type="protein sequence ID" value="DAE19636.1"/>
    <property type="molecule type" value="Genomic_DNA"/>
</dbReference>
<sequence length="176" mass="18626">MNEQNIPAAPEQSAPAAPETAAPRAPAEEAVTVGALRGAIERKAEQRARRAAEESAARWSREADELAAQCPDFDLGAALSDTQFCALLRAGVDVRTAWFALHAQALLEAACVRAGRSAEQRVAEHIRARGLRPAENGLGGGGAGIVVRPDVSRMSRADRAELAARAERGERVKLSL</sequence>
<organism evidence="3">
    <name type="scientific">Podoviridae sp. ctdRZ1</name>
    <dbReference type="NCBI Taxonomy" id="2826568"/>
    <lineage>
        <taxon>Viruses</taxon>
        <taxon>Duplodnaviria</taxon>
        <taxon>Heunggongvirae</taxon>
        <taxon>Uroviricota</taxon>
        <taxon>Caudoviricetes</taxon>
    </lineage>
</organism>
<evidence type="ECO:0000313" key="3">
    <source>
        <dbReference type="EMBL" id="DAE19636.1"/>
    </source>
</evidence>
<protein>
    <recommendedName>
        <fullName evidence="4">Terminase small subunit</fullName>
    </recommendedName>
</protein>